<dbReference type="GeneID" id="8250026"/>
<dbReference type="CDD" id="cd01898">
    <property type="entry name" value="Obg"/>
    <property type="match status" value="1"/>
</dbReference>
<dbReference type="Gene3D" id="2.70.210.12">
    <property type="entry name" value="GTP1/OBG domain"/>
    <property type="match status" value="1"/>
</dbReference>
<dbReference type="OrthoDB" id="347018at2759"/>
<accession>C1FD85</accession>
<dbReference type="OMA" id="TSINCAR"/>
<dbReference type="Pfam" id="PF01926">
    <property type="entry name" value="MMR_HSR1"/>
    <property type="match status" value="1"/>
</dbReference>
<dbReference type="Proteomes" id="UP000002009">
    <property type="component" value="Chromosome 1"/>
</dbReference>
<dbReference type="InterPro" id="IPR031167">
    <property type="entry name" value="G_OBG"/>
</dbReference>
<feature type="domain" description="Obg" evidence="5">
    <location>
        <begin position="112"/>
        <end position="310"/>
    </location>
</feature>
<dbReference type="GO" id="GO:0003924">
    <property type="term" value="F:GTPase activity"/>
    <property type="evidence" value="ECO:0007669"/>
    <property type="project" value="InterPro"/>
</dbReference>
<sequence length="523" mass="57755">MGSTMFIELHAFSAGSHIRGTHIEASLIGLKRHALTNRYKMQTSINCARNSDKSYHEQHKVANLILPYPIEREEFCLCVFTTKHHISQHPQRGDRRSVLNDSQPDKNHKHRHLYFDEATITVSGGQGGDGEAWQTSKTKTVKNFKYKWGTNSQKFIELPAAEPADGGRGGNVYIRVDRACDSLLHIHKRKFWRAKKGYHGSSAPHSTPGRERPRLALTQEDLYISVPAGTVVRRKRSGELIADLTSHGMAILVAEGGAGGIAARPSQQMYSRRQKKEKEVSDVGLEISPRVTTSGEPGEVVTLQLLMRVVADIGIVGLPNAGKSSILKAITRATPDIASYPFTTLMPNLGVIHCERIVSEKLIDIDHETCALPVIADLPGLIKGAHKGRGLGRAFLRHLRRTRAMLIVVDASGQDPVSDYTTIREELRLYNPEYILRPHILALNKIDFEWAALRVQEIKAEVQSLEESAVGPAPIAVLPVSAVSGSGMDILISELMEAMRLCDEELSIVRGSAMDSRDKSDSI</sequence>
<dbReference type="InterPro" id="IPR006169">
    <property type="entry name" value="GTP1_OBG_dom"/>
</dbReference>
<keyword evidence="7" id="KW-1185">Reference proteome</keyword>
<dbReference type="PROSITE" id="PS51710">
    <property type="entry name" value="G_OBG"/>
    <property type="match status" value="1"/>
</dbReference>
<dbReference type="EMBL" id="CP001574">
    <property type="protein sequence ID" value="ACO68742.1"/>
    <property type="molecule type" value="Genomic_DNA"/>
</dbReference>
<name>C1FD85_MICCC</name>
<organism evidence="6 7">
    <name type="scientific">Micromonas commoda (strain RCC299 / NOUM17 / CCMP2709)</name>
    <name type="common">Picoplanktonic green alga</name>
    <dbReference type="NCBI Taxonomy" id="296587"/>
    <lineage>
        <taxon>Eukaryota</taxon>
        <taxon>Viridiplantae</taxon>
        <taxon>Chlorophyta</taxon>
        <taxon>Mamiellophyceae</taxon>
        <taxon>Mamiellales</taxon>
        <taxon>Mamiellaceae</taxon>
        <taxon>Micromonas</taxon>
    </lineage>
</organism>
<dbReference type="InterPro" id="IPR045086">
    <property type="entry name" value="OBG_GTPase"/>
</dbReference>
<keyword evidence="2" id="KW-0342">GTP-binding</keyword>
<keyword evidence="1" id="KW-0547">Nucleotide-binding</keyword>
<dbReference type="Gene3D" id="3.40.50.300">
    <property type="entry name" value="P-loop containing nucleotide triphosphate hydrolases"/>
    <property type="match status" value="1"/>
</dbReference>
<dbReference type="PROSITE" id="PS00905">
    <property type="entry name" value="GTP1_OBG"/>
    <property type="match status" value="1"/>
</dbReference>
<feature type="region of interest" description="Disordered" evidence="3">
    <location>
        <begin position="89"/>
        <end position="108"/>
    </location>
</feature>
<feature type="domain" description="OBG-type G" evidence="4">
    <location>
        <begin position="311"/>
        <end position="500"/>
    </location>
</feature>
<evidence type="ECO:0000256" key="3">
    <source>
        <dbReference type="SAM" id="MobiDB-lite"/>
    </source>
</evidence>
<dbReference type="PROSITE" id="PS51883">
    <property type="entry name" value="OBG"/>
    <property type="match status" value="1"/>
</dbReference>
<evidence type="ECO:0000256" key="2">
    <source>
        <dbReference type="ARBA" id="ARBA00023134"/>
    </source>
</evidence>
<dbReference type="PANTHER" id="PTHR11702:SF39">
    <property type="entry name" value="GTP-BINDING PROTEIN OBGC2-RELATED"/>
    <property type="match status" value="1"/>
</dbReference>
<proteinExistence type="predicted"/>
<dbReference type="InParanoid" id="C1FD85"/>
<reference evidence="6 7" key="1">
    <citation type="journal article" date="2009" name="Science">
        <title>Green evolution and dynamic adaptations revealed by genomes of the marine picoeukaryotes Micromonas.</title>
        <authorList>
            <person name="Worden A.Z."/>
            <person name="Lee J.H."/>
            <person name="Mock T."/>
            <person name="Rouze P."/>
            <person name="Simmons M.P."/>
            <person name="Aerts A.L."/>
            <person name="Allen A.E."/>
            <person name="Cuvelier M.L."/>
            <person name="Derelle E."/>
            <person name="Everett M.V."/>
            <person name="Foulon E."/>
            <person name="Grimwood J."/>
            <person name="Gundlach H."/>
            <person name="Henrissat B."/>
            <person name="Napoli C."/>
            <person name="McDonald S.M."/>
            <person name="Parker M.S."/>
            <person name="Rombauts S."/>
            <person name="Salamov A."/>
            <person name="Von Dassow P."/>
            <person name="Badger J.H."/>
            <person name="Coutinho P.M."/>
            <person name="Demir E."/>
            <person name="Dubchak I."/>
            <person name="Gentemann C."/>
            <person name="Eikrem W."/>
            <person name="Gready J.E."/>
            <person name="John U."/>
            <person name="Lanier W."/>
            <person name="Lindquist E.A."/>
            <person name="Lucas S."/>
            <person name="Mayer K.F."/>
            <person name="Moreau H."/>
            <person name="Not F."/>
            <person name="Otillar R."/>
            <person name="Panaud O."/>
            <person name="Pangilinan J."/>
            <person name="Paulsen I."/>
            <person name="Piegu B."/>
            <person name="Poliakov A."/>
            <person name="Robbens S."/>
            <person name="Schmutz J."/>
            <person name="Toulza E."/>
            <person name="Wyss T."/>
            <person name="Zelensky A."/>
            <person name="Zhou K."/>
            <person name="Armbrust E.V."/>
            <person name="Bhattacharya D."/>
            <person name="Goodenough U.W."/>
            <person name="Van de Peer Y."/>
            <person name="Grigoriev I.V."/>
        </authorList>
    </citation>
    <scope>NUCLEOTIDE SEQUENCE [LARGE SCALE GENOMIC DNA]</scope>
    <source>
        <strain evidence="7">RCC299 / NOUM17</strain>
    </source>
</reference>
<dbReference type="RefSeq" id="XP_002507484.1">
    <property type="nucleotide sequence ID" value="XM_002507438.1"/>
</dbReference>
<dbReference type="InterPro" id="IPR006073">
    <property type="entry name" value="GTP-bd"/>
</dbReference>
<evidence type="ECO:0000259" key="5">
    <source>
        <dbReference type="PROSITE" id="PS51883"/>
    </source>
</evidence>
<dbReference type="PRINTS" id="PR00326">
    <property type="entry name" value="GTP1OBG"/>
</dbReference>
<dbReference type="Pfam" id="PF01018">
    <property type="entry name" value="GTP1_OBG"/>
    <property type="match status" value="1"/>
</dbReference>
<dbReference type="GO" id="GO:0005739">
    <property type="term" value="C:mitochondrion"/>
    <property type="evidence" value="ECO:0007669"/>
    <property type="project" value="TreeGrafter"/>
</dbReference>
<dbReference type="GO" id="GO:0005525">
    <property type="term" value="F:GTP binding"/>
    <property type="evidence" value="ECO:0007669"/>
    <property type="project" value="UniProtKB-KW"/>
</dbReference>
<evidence type="ECO:0000313" key="6">
    <source>
        <dbReference type="EMBL" id="ACO68742.1"/>
    </source>
</evidence>
<dbReference type="InterPro" id="IPR036726">
    <property type="entry name" value="GTP1_OBG_dom_sf"/>
</dbReference>
<feature type="compositionally biased region" description="Basic and acidic residues" evidence="3">
    <location>
        <begin position="91"/>
        <end position="106"/>
    </location>
</feature>
<dbReference type="SUPFAM" id="SSF52540">
    <property type="entry name" value="P-loop containing nucleoside triphosphate hydrolases"/>
    <property type="match status" value="1"/>
</dbReference>
<dbReference type="InterPro" id="IPR027417">
    <property type="entry name" value="P-loop_NTPase"/>
</dbReference>
<evidence type="ECO:0000313" key="7">
    <source>
        <dbReference type="Proteomes" id="UP000002009"/>
    </source>
</evidence>
<evidence type="ECO:0000259" key="4">
    <source>
        <dbReference type="PROSITE" id="PS51710"/>
    </source>
</evidence>
<protein>
    <submittedName>
        <fullName evidence="6">Obg family gtp-binding protein</fullName>
    </submittedName>
</protein>
<dbReference type="SUPFAM" id="SSF82051">
    <property type="entry name" value="Obg GTP-binding protein N-terminal domain"/>
    <property type="match status" value="1"/>
</dbReference>
<dbReference type="PANTHER" id="PTHR11702">
    <property type="entry name" value="DEVELOPMENTALLY REGULATED GTP-BINDING PROTEIN-RELATED"/>
    <property type="match status" value="1"/>
</dbReference>
<dbReference type="InterPro" id="IPR006074">
    <property type="entry name" value="GTP1-OBG_CS"/>
</dbReference>
<dbReference type="KEGG" id="mis:MICPUN_113212"/>
<gene>
    <name evidence="6" type="primary">OBG1</name>
    <name evidence="6" type="ORF">MICPUN_113212</name>
</gene>
<dbReference type="eggNOG" id="KOG1489">
    <property type="taxonomic scope" value="Eukaryota"/>
</dbReference>
<dbReference type="GO" id="GO:0042254">
    <property type="term" value="P:ribosome biogenesis"/>
    <property type="evidence" value="ECO:0007669"/>
    <property type="project" value="UniProtKB-UniRule"/>
</dbReference>
<dbReference type="STRING" id="296587.C1FD85"/>
<evidence type="ECO:0000256" key="1">
    <source>
        <dbReference type="ARBA" id="ARBA00022741"/>
    </source>
</evidence>
<dbReference type="AlphaFoldDB" id="C1FD85"/>